<dbReference type="InterPro" id="IPR036388">
    <property type="entry name" value="WH-like_DNA-bd_sf"/>
</dbReference>
<reference evidence="4 5" key="1">
    <citation type="submission" date="2020-08" db="EMBL/GenBank/DDBJ databases">
        <title>A Genomic Blueprint of the Chicken Gut Microbiome.</title>
        <authorList>
            <person name="Gilroy R."/>
            <person name="Ravi A."/>
            <person name="Getino M."/>
            <person name="Pursley I."/>
            <person name="Horton D.L."/>
            <person name="Alikhan N.-F."/>
            <person name="Baker D."/>
            <person name="Gharbi K."/>
            <person name="Hall N."/>
            <person name="Watson M."/>
            <person name="Adriaenssens E.M."/>
            <person name="Foster-Nyarko E."/>
            <person name="Jarju S."/>
            <person name="Secka A."/>
            <person name="Antonio M."/>
            <person name="Oren A."/>
            <person name="Chaudhuri R."/>
            <person name="La Ragione R.M."/>
            <person name="Hildebrand F."/>
            <person name="Pallen M.J."/>
        </authorList>
    </citation>
    <scope>NUCLEOTIDE SEQUENCE [LARGE SCALE GENOMIC DNA]</scope>
    <source>
        <strain evidence="4 5">Sa2CUA8</strain>
    </source>
</reference>
<accession>A0ABR8UYY9</accession>
<dbReference type="Gene3D" id="1.10.10.10">
    <property type="entry name" value="Winged helix-like DNA-binding domain superfamily/Winged helix DNA-binding domain"/>
    <property type="match status" value="1"/>
</dbReference>
<keyword evidence="5" id="KW-1185">Reference proteome</keyword>
<dbReference type="InterPro" id="IPR036390">
    <property type="entry name" value="WH_DNA-bd_sf"/>
</dbReference>
<gene>
    <name evidence="4" type="ORF">H9640_04240</name>
</gene>
<sequence length="160" mass="17133">MTTSDQHAFLHAVGDLLASWNLSRATGRVYGALLLEDRPVSLDHLGEVVGLSKGQVSTSTRELAAWGLARTLPQPGSRRLLVEATQGLDTLLEASYRRVRTFVDALETGRTLVDGLPVAQQRLADVIDLFDGYVAAGEQILRRGGGARSAPGRSATGRPE</sequence>
<evidence type="ECO:0000313" key="5">
    <source>
        <dbReference type="Proteomes" id="UP000633601"/>
    </source>
</evidence>
<proteinExistence type="predicted"/>
<evidence type="ECO:0000313" key="4">
    <source>
        <dbReference type="EMBL" id="MBD7997760.1"/>
    </source>
</evidence>
<name>A0ABR8UYY9_9CELL</name>
<dbReference type="SUPFAM" id="SSF46785">
    <property type="entry name" value="Winged helix' DNA-binding domain"/>
    <property type="match status" value="1"/>
</dbReference>
<keyword evidence="1" id="KW-0805">Transcription regulation</keyword>
<dbReference type="RefSeq" id="WP_191789499.1">
    <property type="nucleotide sequence ID" value="NZ_JACSQE010000003.1"/>
</dbReference>
<dbReference type="EMBL" id="JACSQE010000003">
    <property type="protein sequence ID" value="MBD7997760.1"/>
    <property type="molecule type" value="Genomic_DNA"/>
</dbReference>
<dbReference type="InterPro" id="IPR052362">
    <property type="entry name" value="HTH-GbsR_regulator"/>
</dbReference>
<protein>
    <submittedName>
        <fullName evidence="4">Transcriptional regulator</fullName>
    </submittedName>
</protein>
<keyword evidence="3" id="KW-0804">Transcription</keyword>
<organism evidence="4 5">
    <name type="scientific">Oerskovia gallyi</name>
    <dbReference type="NCBI Taxonomy" id="2762226"/>
    <lineage>
        <taxon>Bacteria</taxon>
        <taxon>Bacillati</taxon>
        <taxon>Actinomycetota</taxon>
        <taxon>Actinomycetes</taxon>
        <taxon>Micrococcales</taxon>
        <taxon>Cellulomonadaceae</taxon>
        <taxon>Oerskovia</taxon>
    </lineage>
</organism>
<comment type="caution">
    <text evidence="4">The sequence shown here is derived from an EMBL/GenBank/DDBJ whole genome shotgun (WGS) entry which is preliminary data.</text>
</comment>
<evidence type="ECO:0000256" key="3">
    <source>
        <dbReference type="ARBA" id="ARBA00023163"/>
    </source>
</evidence>
<evidence type="ECO:0000256" key="2">
    <source>
        <dbReference type="ARBA" id="ARBA00023125"/>
    </source>
</evidence>
<keyword evidence="2" id="KW-0238">DNA-binding</keyword>
<evidence type="ECO:0000256" key="1">
    <source>
        <dbReference type="ARBA" id="ARBA00023015"/>
    </source>
</evidence>
<dbReference type="PANTHER" id="PTHR38465:SF2">
    <property type="entry name" value="HTH-TYPE TRANSCRIPTIONAL REGULATOR MMPR5"/>
    <property type="match status" value="1"/>
</dbReference>
<dbReference type="PANTHER" id="PTHR38465">
    <property type="entry name" value="HTH-TYPE TRANSCRIPTIONAL REGULATOR MJ1563-RELATED"/>
    <property type="match status" value="1"/>
</dbReference>
<dbReference type="Proteomes" id="UP000633601">
    <property type="component" value="Unassembled WGS sequence"/>
</dbReference>